<evidence type="ECO:0000313" key="3">
    <source>
        <dbReference type="Proteomes" id="UP000272942"/>
    </source>
</evidence>
<proteinExistence type="predicted"/>
<keyword evidence="1" id="KW-1133">Transmembrane helix</keyword>
<keyword evidence="1" id="KW-0812">Transmembrane</keyword>
<protein>
    <submittedName>
        <fullName evidence="4">CRAL-TRIO domain-containing protein</fullName>
    </submittedName>
</protein>
<organism evidence="4">
    <name type="scientific">Echinostoma caproni</name>
    <dbReference type="NCBI Taxonomy" id="27848"/>
    <lineage>
        <taxon>Eukaryota</taxon>
        <taxon>Metazoa</taxon>
        <taxon>Spiralia</taxon>
        <taxon>Lophotrochozoa</taxon>
        <taxon>Platyhelminthes</taxon>
        <taxon>Trematoda</taxon>
        <taxon>Digenea</taxon>
        <taxon>Plagiorchiida</taxon>
        <taxon>Echinostomata</taxon>
        <taxon>Echinostomatoidea</taxon>
        <taxon>Echinostomatidae</taxon>
        <taxon>Echinostoma</taxon>
    </lineage>
</organism>
<dbReference type="WBParaSite" id="ECPE_0000082501-mRNA-1">
    <property type="protein sequence ID" value="ECPE_0000082501-mRNA-1"/>
    <property type="gene ID" value="ECPE_0000082501"/>
</dbReference>
<evidence type="ECO:0000256" key="1">
    <source>
        <dbReference type="SAM" id="Phobius"/>
    </source>
</evidence>
<dbReference type="EMBL" id="UZAN01003453">
    <property type="protein sequence ID" value="VDP29519.1"/>
    <property type="molecule type" value="Genomic_DNA"/>
</dbReference>
<sequence>MMFWANFYMHPQIFRKSGNMGKQFGALAQTCRDVESWVAKRVMDEELPEISNSLCHDYSMTYMKKIPDRVKVDFAHVYHGLPASDANMFTVMRAMMVKASQENPVEDKNLNYMIKYARSFDLVRAAAKHKDRLLGFVYDAETGEQVNHKNFPRWLTTSFAGIPTKPPDNELGKITIKNFFPQLYNINNWYLDARDVTYVNDMAGACASVRHEENELMYALQNGRIMSHVIQPAQVIKACNEGKSATTWVPQATLAAKKENTKFGEKAGERELRGLFEQISEIMSQAAASVTKGMDPLAAYFHAVFLCFTIMVYYGDWKNTKTYESI</sequence>
<accession>A0A183A1J0</accession>
<feature type="transmembrane region" description="Helical" evidence="1">
    <location>
        <begin position="297"/>
        <end position="315"/>
    </location>
</feature>
<reference evidence="4" key="1">
    <citation type="submission" date="2016-06" db="UniProtKB">
        <authorList>
            <consortium name="WormBaseParasite"/>
        </authorList>
    </citation>
    <scope>IDENTIFICATION</scope>
</reference>
<dbReference type="AlphaFoldDB" id="A0A183A1J0"/>
<reference evidence="2 3" key="2">
    <citation type="submission" date="2018-11" db="EMBL/GenBank/DDBJ databases">
        <authorList>
            <consortium name="Pathogen Informatics"/>
        </authorList>
    </citation>
    <scope>NUCLEOTIDE SEQUENCE [LARGE SCALE GENOMIC DNA]</scope>
    <source>
        <strain evidence="2 3">Egypt</strain>
    </source>
</reference>
<evidence type="ECO:0000313" key="2">
    <source>
        <dbReference type="EMBL" id="VDP29519.1"/>
    </source>
</evidence>
<keyword evidence="3" id="KW-1185">Reference proteome</keyword>
<evidence type="ECO:0000313" key="4">
    <source>
        <dbReference type="WBParaSite" id="ECPE_0000082501-mRNA-1"/>
    </source>
</evidence>
<gene>
    <name evidence="2" type="ORF">ECPE_LOCUS825</name>
</gene>
<keyword evidence="1" id="KW-0472">Membrane</keyword>
<name>A0A183A1J0_9TREM</name>
<dbReference type="Proteomes" id="UP000272942">
    <property type="component" value="Unassembled WGS sequence"/>
</dbReference>